<evidence type="ECO:0000259" key="1">
    <source>
        <dbReference type="SMART" id="SM00148"/>
    </source>
</evidence>
<proteinExistence type="predicted"/>
<dbReference type="Gene3D" id="3.20.20.190">
    <property type="entry name" value="Phosphatidylinositol (PI) phosphodiesterase"/>
    <property type="match status" value="1"/>
</dbReference>
<dbReference type="SMART" id="SM00148">
    <property type="entry name" value="PLCXc"/>
    <property type="match status" value="1"/>
</dbReference>
<dbReference type="EMBL" id="JAEVFJ010000002">
    <property type="protein sequence ID" value="KAH8106755.1"/>
    <property type="molecule type" value="Genomic_DNA"/>
</dbReference>
<keyword evidence="3" id="KW-1185">Reference proteome</keyword>
<comment type="caution">
    <text evidence="2">The sequence shown here is derived from an EMBL/GenBank/DDBJ whole genome shotgun (WGS) entry which is preliminary data.</text>
</comment>
<dbReference type="InterPro" id="IPR051057">
    <property type="entry name" value="PI-PLC_domain"/>
</dbReference>
<organism evidence="2 3">
    <name type="scientific">Cristinia sonorae</name>
    <dbReference type="NCBI Taxonomy" id="1940300"/>
    <lineage>
        <taxon>Eukaryota</taxon>
        <taxon>Fungi</taxon>
        <taxon>Dikarya</taxon>
        <taxon>Basidiomycota</taxon>
        <taxon>Agaricomycotina</taxon>
        <taxon>Agaricomycetes</taxon>
        <taxon>Agaricomycetidae</taxon>
        <taxon>Agaricales</taxon>
        <taxon>Pleurotineae</taxon>
        <taxon>Stephanosporaceae</taxon>
        <taxon>Cristinia</taxon>
    </lineage>
</organism>
<protein>
    <submittedName>
        <fullName evidence="2">PLC-like phosphodiesterase</fullName>
    </submittedName>
</protein>
<dbReference type="GO" id="GO:0006629">
    <property type="term" value="P:lipid metabolic process"/>
    <property type="evidence" value="ECO:0007669"/>
    <property type="project" value="InterPro"/>
</dbReference>
<dbReference type="OrthoDB" id="1046782at2759"/>
<dbReference type="GO" id="GO:0008081">
    <property type="term" value="F:phosphoric diester hydrolase activity"/>
    <property type="evidence" value="ECO:0007669"/>
    <property type="project" value="InterPro"/>
</dbReference>
<dbReference type="PANTHER" id="PTHR13593:SF148">
    <property type="entry name" value="PHOSPHATIDYLINOSITOL-SPECIFIC PHOSPHOLIPASE C X DOMAIN-CONTAINING PROTEIN"/>
    <property type="match status" value="1"/>
</dbReference>
<dbReference type="Proteomes" id="UP000813824">
    <property type="component" value="Unassembled WGS sequence"/>
</dbReference>
<dbReference type="PROSITE" id="PS50007">
    <property type="entry name" value="PIPLC_X_DOMAIN"/>
    <property type="match status" value="1"/>
</dbReference>
<sequence>MHDSVPLSSLTLPGTHDSMALYGWPVAQCQDLATPLAVQLQSGIRVLDIRLSVKAEGLMAYHGLYPQRVSFQHILKTIHAFLTAPESCRETLVMSIKQEDFIDVKPSIFSERVRDEINKSVGGMDMWFLENRIPTLGEVRGKVVMFSRFGVDGRAWKGGLEGMGIHPLTWPDSKKHGFTWDCKNTLVRTHDWYNIPSFLSIPEKVDLATRLLLPPRNDLPTPTLSITFFSAASPLSLPPTVARGLGWPHLGFGIEGVNSRVGTWLLELLGGAHEPRIRGWAFMDFYTYPEDNAIVPLLVECNFRGRVGGQEGWPYIL</sequence>
<evidence type="ECO:0000313" key="3">
    <source>
        <dbReference type="Proteomes" id="UP000813824"/>
    </source>
</evidence>
<accession>A0A8K0XU19</accession>
<dbReference type="Pfam" id="PF00388">
    <property type="entry name" value="PI-PLC-X"/>
    <property type="match status" value="1"/>
</dbReference>
<evidence type="ECO:0000313" key="2">
    <source>
        <dbReference type="EMBL" id="KAH8106755.1"/>
    </source>
</evidence>
<dbReference type="InterPro" id="IPR000909">
    <property type="entry name" value="PLipase_C_PInositol-sp_X_dom"/>
</dbReference>
<dbReference type="SUPFAM" id="SSF51695">
    <property type="entry name" value="PLC-like phosphodiesterases"/>
    <property type="match status" value="1"/>
</dbReference>
<reference evidence="2" key="1">
    <citation type="journal article" date="2021" name="New Phytol.">
        <title>Evolutionary innovations through gain and loss of genes in the ectomycorrhizal Boletales.</title>
        <authorList>
            <person name="Wu G."/>
            <person name="Miyauchi S."/>
            <person name="Morin E."/>
            <person name="Kuo A."/>
            <person name="Drula E."/>
            <person name="Varga T."/>
            <person name="Kohler A."/>
            <person name="Feng B."/>
            <person name="Cao Y."/>
            <person name="Lipzen A."/>
            <person name="Daum C."/>
            <person name="Hundley H."/>
            <person name="Pangilinan J."/>
            <person name="Johnson J."/>
            <person name="Barry K."/>
            <person name="LaButti K."/>
            <person name="Ng V."/>
            <person name="Ahrendt S."/>
            <person name="Min B."/>
            <person name="Choi I.G."/>
            <person name="Park H."/>
            <person name="Plett J.M."/>
            <person name="Magnuson J."/>
            <person name="Spatafora J.W."/>
            <person name="Nagy L.G."/>
            <person name="Henrissat B."/>
            <person name="Grigoriev I.V."/>
            <person name="Yang Z.L."/>
            <person name="Xu J."/>
            <person name="Martin F.M."/>
        </authorList>
    </citation>
    <scope>NUCLEOTIDE SEQUENCE</scope>
    <source>
        <strain evidence="2">KKN 215</strain>
    </source>
</reference>
<dbReference type="CDD" id="cd08586">
    <property type="entry name" value="PI-PLCc_BcPLC_like"/>
    <property type="match status" value="1"/>
</dbReference>
<gene>
    <name evidence="2" type="ORF">BXZ70DRAFT_246279</name>
</gene>
<feature type="domain" description="Phosphatidylinositol-specific phospholipase C X" evidence="1">
    <location>
        <begin position="2"/>
        <end position="148"/>
    </location>
</feature>
<name>A0A8K0XU19_9AGAR</name>
<dbReference type="AlphaFoldDB" id="A0A8K0XU19"/>
<dbReference type="InterPro" id="IPR017946">
    <property type="entry name" value="PLC-like_Pdiesterase_TIM-brl"/>
</dbReference>
<dbReference type="PANTHER" id="PTHR13593">
    <property type="match status" value="1"/>
</dbReference>